<dbReference type="SUPFAM" id="SSF110997">
    <property type="entry name" value="Sporulation related repeat"/>
    <property type="match status" value="1"/>
</dbReference>
<feature type="compositionally biased region" description="Basic and acidic residues" evidence="1">
    <location>
        <begin position="152"/>
        <end position="166"/>
    </location>
</feature>
<name>A0ABY2TKN6_9BACT</name>
<feature type="region of interest" description="Disordered" evidence="1">
    <location>
        <begin position="125"/>
        <end position="192"/>
    </location>
</feature>
<dbReference type="InterPro" id="IPR007730">
    <property type="entry name" value="SPOR-like_dom"/>
</dbReference>
<keyword evidence="2" id="KW-0812">Transmembrane</keyword>
<feature type="compositionally biased region" description="Basic and acidic residues" evidence="1">
    <location>
        <begin position="174"/>
        <end position="183"/>
    </location>
</feature>
<feature type="compositionally biased region" description="Polar residues" evidence="1">
    <location>
        <begin position="56"/>
        <end position="77"/>
    </location>
</feature>
<evidence type="ECO:0000256" key="1">
    <source>
        <dbReference type="SAM" id="MobiDB-lite"/>
    </source>
</evidence>
<feature type="transmembrane region" description="Helical" evidence="2">
    <location>
        <begin position="25"/>
        <end position="46"/>
    </location>
</feature>
<dbReference type="PANTHER" id="PTHR38687">
    <property type="entry name" value="CELL DIVISION PROTEIN DEDD-RELATED"/>
    <property type="match status" value="1"/>
</dbReference>
<dbReference type="RefSeq" id="WP_137623219.1">
    <property type="nucleotide sequence ID" value="NZ_NXLY01000002.1"/>
</dbReference>
<organism evidence="4 5">
    <name type="scientific">Campylobacter taeniopygiae</name>
    <dbReference type="NCBI Taxonomy" id="2510188"/>
    <lineage>
        <taxon>Bacteria</taxon>
        <taxon>Pseudomonadati</taxon>
        <taxon>Campylobacterota</taxon>
        <taxon>Epsilonproteobacteria</taxon>
        <taxon>Campylobacterales</taxon>
        <taxon>Campylobacteraceae</taxon>
        <taxon>Campylobacter</taxon>
    </lineage>
</organism>
<reference evidence="4 5" key="1">
    <citation type="submission" date="2018-05" db="EMBL/GenBank/DDBJ databases">
        <title>Novel Campyloabacter and Helicobacter Species and Strains.</title>
        <authorList>
            <person name="Mannion A.J."/>
            <person name="Shen Z."/>
            <person name="Fox J.G."/>
        </authorList>
    </citation>
    <scope>NUCLEOTIDE SEQUENCE [LARGE SCALE GENOMIC DNA]</scope>
    <source>
        <strain evidence="5">MIT10-5678</strain>
    </source>
</reference>
<proteinExistence type="predicted"/>
<protein>
    <submittedName>
        <fullName evidence="4">SPOR domain-containing protein</fullName>
    </submittedName>
</protein>
<sequence>MENNKNDFDDIILEKSNKSEKIKKILLRVIALIILFLIIMIVMKLINSGGDDNKNQTVLPSEPTSTAQDSNTDNSFENMPIATDNSAEDQFEALRKQIQGDQNDSSLETSTLDQNLDNANFALPDQDNIQQESNSNTSDEKKQTVANSQAPKVEEKPKEQPKEQVKKPTTAKDTTTKKQEHTVKQNQQQNANDLFKNVDAKPVNPDGLPSGIYVQIFSVNNLDQKSRELAAVRKKGYEYKLYKTTVAGKEITKVLIGPFSKANISQELAKIRKEVAKDAFSFTLK</sequence>
<comment type="caution">
    <text evidence="4">The sequence shown here is derived from an EMBL/GenBank/DDBJ whole genome shotgun (WGS) entry which is preliminary data.</text>
</comment>
<evidence type="ECO:0000313" key="4">
    <source>
        <dbReference type="EMBL" id="TKX34537.1"/>
    </source>
</evidence>
<dbReference type="Proteomes" id="UP000309584">
    <property type="component" value="Unassembled WGS sequence"/>
</dbReference>
<keyword evidence="2" id="KW-1133">Transmembrane helix</keyword>
<keyword evidence="5" id="KW-1185">Reference proteome</keyword>
<evidence type="ECO:0000256" key="2">
    <source>
        <dbReference type="SAM" id="Phobius"/>
    </source>
</evidence>
<dbReference type="EMBL" id="NXLY01000002">
    <property type="protein sequence ID" value="TKX34537.1"/>
    <property type="molecule type" value="Genomic_DNA"/>
</dbReference>
<dbReference type="InterPro" id="IPR052521">
    <property type="entry name" value="Cell_div_SPOR-domain"/>
</dbReference>
<feature type="domain" description="SPOR" evidence="3">
    <location>
        <begin position="206"/>
        <end position="285"/>
    </location>
</feature>
<evidence type="ECO:0000313" key="5">
    <source>
        <dbReference type="Proteomes" id="UP000309584"/>
    </source>
</evidence>
<evidence type="ECO:0000259" key="3">
    <source>
        <dbReference type="PROSITE" id="PS51724"/>
    </source>
</evidence>
<feature type="region of interest" description="Disordered" evidence="1">
    <location>
        <begin position="56"/>
        <end position="81"/>
    </location>
</feature>
<dbReference type="PANTHER" id="PTHR38687:SF1">
    <property type="entry name" value="CELL DIVISION PROTEIN DEDD"/>
    <property type="match status" value="1"/>
</dbReference>
<dbReference type="InterPro" id="IPR036680">
    <property type="entry name" value="SPOR-like_sf"/>
</dbReference>
<feature type="compositionally biased region" description="Polar residues" evidence="1">
    <location>
        <begin position="127"/>
        <end position="137"/>
    </location>
</feature>
<dbReference type="PROSITE" id="PS51724">
    <property type="entry name" value="SPOR"/>
    <property type="match status" value="1"/>
</dbReference>
<dbReference type="Pfam" id="PF05036">
    <property type="entry name" value="SPOR"/>
    <property type="match status" value="1"/>
</dbReference>
<accession>A0ABY2TKN6</accession>
<gene>
    <name evidence="4" type="ORF">CQA75_01110</name>
</gene>
<keyword evidence="2" id="KW-0472">Membrane</keyword>